<evidence type="ECO:0000313" key="3">
    <source>
        <dbReference type="EMBL" id="ANP26604.1"/>
    </source>
</evidence>
<dbReference type="EMBL" id="CP044108">
    <property type="protein sequence ID" value="QEU10976.1"/>
    <property type="molecule type" value="Genomic_DNA"/>
</dbReference>
<dbReference type="PIRSF" id="PIRSF033271">
    <property type="entry name" value="UCP033271"/>
    <property type="match status" value="1"/>
</dbReference>
<dbReference type="Gene3D" id="3.40.50.12020">
    <property type="entry name" value="Uncharacterised protein family UPF0261, NN domain"/>
    <property type="match status" value="1"/>
</dbReference>
<accession>A0A1B0ZF86</accession>
<dbReference type="STRING" id="1630135.DAD186_00450"/>
<evidence type="ECO:0000259" key="2">
    <source>
        <dbReference type="Pfam" id="PF23189"/>
    </source>
</evidence>
<dbReference type="Gene3D" id="3.40.50.12030">
    <property type="entry name" value="Uncharacterised protein family UPF0261, NC domain"/>
    <property type="match status" value="1"/>
</dbReference>
<dbReference type="KEGG" id="dva:DAD186_00450"/>
<reference evidence="3 5" key="1">
    <citation type="submission" date="2015-06" db="EMBL/GenBank/DDBJ databases">
        <title>Investigation of pathophysiology for high-risk pregnancy and development of treatment modality based on it.</title>
        <authorList>
            <person name="Kim B.-C."/>
            <person name="Lim S."/>
        </authorList>
    </citation>
    <scope>NUCLEOTIDE SEQUENCE [LARGE SCALE GENOMIC DNA]</scope>
    <source>
        <strain evidence="3 5">AD1-86</strain>
    </source>
</reference>
<evidence type="ECO:0000313" key="4">
    <source>
        <dbReference type="EMBL" id="QEU10976.1"/>
    </source>
</evidence>
<dbReference type="RefSeq" id="WP_065247010.1">
    <property type="nucleotide sequence ID" value="NZ_CP012117.1"/>
</dbReference>
<organism evidence="3 5">
    <name type="scientific">Dermabacter vaginalis</name>
    <dbReference type="NCBI Taxonomy" id="1630135"/>
    <lineage>
        <taxon>Bacteria</taxon>
        <taxon>Bacillati</taxon>
        <taxon>Actinomycetota</taxon>
        <taxon>Actinomycetes</taxon>
        <taxon>Micrococcales</taxon>
        <taxon>Dermabacteraceae</taxon>
        <taxon>Dermabacter</taxon>
    </lineage>
</organism>
<dbReference type="Proteomes" id="UP000323865">
    <property type="component" value="Chromosome"/>
</dbReference>
<proteinExistence type="predicted"/>
<evidence type="ECO:0000313" key="6">
    <source>
        <dbReference type="Proteomes" id="UP000323865"/>
    </source>
</evidence>
<dbReference type="InterPro" id="IPR051353">
    <property type="entry name" value="Tobamovirus_resist_UPF0261"/>
</dbReference>
<dbReference type="PANTHER" id="PTHR31862">
    <property type="entry name" value="UPF0261 DOMAIN PROTEIN (AFU_ORTHOLOGUE AFUA_1G10120)"/>
    <property type="match status" value="1"/>
</dbReference>
<evidence type="ECO:0000259" key="1">
    <source>
        <dbReference type="Pfam" id="PF06792"/>
    </source>
</evidence>
<dbReference type="CDD" id="cd15488">
    <property type="entry name" value="Tm-1-like"/>
    <property type="match status" value="1"/>
</dbReference>
<dbReference type="PATRIC" id="fig|1630135.4.peg.48"/>
<dbReference type="InterPro" id="IPR044122">
    <property type="entry name" value="UPF0261_N"/>
</dbReference>
<dbReference type="Pfam" id="PF06792">
    <property type="entry name" value="UPF0261"/>
    <property type="match status" value="1"/>
</dbReference>
<dbReference type="NCBIfam" id="NF002674">
    <property type="entry name" value="PRK02399.1-2"/>
    <property type="match status" value="1"/>
</dbReference>
<reference evidence="4 6" key="2">
    <citation type="submission" date="2019-09" db="EMBL/GenBank/DDBJ databases">
        <title>FDA dAtabase for Regulatory Grade micrObial Sequences (FDA-ARGOS): Supporting development and validation of Infectious Disease Dx tests.</title>
        <authorList>
            <person name="Sciortino C."/>
            <person name="Tallon L."/>
            <person name="Sadzewicz L."/>
            <person name="Vavikolanu K."/>
            <person name="Mehta A."/>
            <person name="Aluvathingal J."/>
            <person name="Nadendla S."/>
            <person name="Nandy P."/>
            <person name="Geyer C."/>
            <person name="Yan Y."/>
            <person name="Sichtig H."/>
        </authorList>
    </citation>
    <scope>NUCLEOTIDE SEQUENCE [LARGE SCALE GENOMIC DNA]</scope>
    <source>
        <strain evidence="4 6">FDAARGOS_640</strain>
    </source>
</reference>
<gene>
    <name evidence="3" type="ORF">DAD186_00450</name>
    <name evidence="4" type="ORF">FOB48_00715</name>
</gene>
<dbReference type="AlphaFoldDB" id="A0A1B0ZF86"/>
<dbReference type="InterPro" id="IPR056778">
    <property type="entry name" value="UPF0261_C"/>
</dbReference>
<feature type="domain" description="UPF0261" evidence="2">
    <location>
        <begin position="187"/>
        <end position="404"/>
    </location>
</feature>
<dbReference type="InterPro" id="IPR008322">
    <property type="entry name" value="UPF0261"/>
</dbReference>
<keyword evidence="6" id="KW-1185">Reference proteome</keyword>
<dbReference type="Pfam" id="PF23189">
    <property type="entry name" value="UPF0261_C"/>
    <property type="match status" value="1"/>
</dbReference>
<feature type="domain" description="UPF0261" evidence="1">
    <location>
        <begin position="3"/>
        <end position="174"/>
    </location>
</feature>
<dbReference type="Proteomes" id="UP000092596">
    <property type="component" value="Chromosome"/>
</dbReference>
<dbReference type="EMBL" id="CP012117">
    <property type="protein sequence ID" value="ANP26604.1"/>
    <property type="molecule type" value="Genomic_DNA"/>
</dbReference>
<evidence type="ECO:0000313" key="5">
    <source>
        <dbReference type="Proteomes" id="UP000092596"/>
    </source>
</evidence>
<name>A0A1B0ZF86_9MICO</name>
<sequence>MTTIALVGTLDTKAEDYAWLKGRLTELGVNVLAVDVGSFSTADFADVSSDEVIEAAGEDAAKLRERRDRGEMMAVMGRGAATIVQKLAEEGRIHGLLAVGGSGGSSVAAPAMQAVPVGFPKLLVSTMASGDVSPYVGETDTTLMYSVVDVAGINSISAMVLGNAAAAIAGMAKEFEARTKRTPVEHRPLVGLTMFGLTTPAADEARKTLSDLGYEVLVFHATGTGGRAMEKLIESELIVGVCDLTTTELADDLVGGVLSAGPDRLEMAGRTGTPQVVSLGALDMVNFGPKDSVPSEFEGRTFLVHNPTVTLMRTSPTETHELGRRIGTKLAAAKGPTELFIPSKGLSGIDVEGGPFHDPEADTALFDAVKQSLEGSPVAVHEQGCAINDEGFGRAMAERLHELIRNQSGKKEN</sequence>
<dbReference type="PANTHER" id="PTHR31862:SF1">
    <property type="entry name" value="UPF0261 DOMAIN PROTEIN (AFU_ORTHOLOGUE AFUA_1G10120)"/>
    <property type="match status" value="1"/>
</dbReference>
<protein>
    <submittedName>
        <fullName evidence="4">UPF0261 family protein</fullName>
    </submittedName>
</protein>